<feature type="transmembrane region" description="Helical" evidence="1">
    <location>
        <begin position="69"/>
        <end position="96"/>
    </location>
</feature>
<dbReference type="EMBL" id="CP009335">
    <property type="protein sequence ID" value="AJG74349.1"/>
    <property type="molecule type" value="Genomic_DNA"/>
</dbReference>
<feature type="transmembrane region" description="Helical" evidence="1">
    <location>
        <begin position="246"/>
        <end position="266"/>
    </location>
</feature>
<dbReference type="RefSeq" id="WP_000008331.1">
    <property type="nucleotide sequence ID" value="NZ_CP009335.1"/>
</dbReference>
<evidence type="ECO:0000313" key="5">
    <source>
        <dbReference type="Proteomes" id="UP000501107"/>
    </source>
</evidence>
<feature type="transmembrane region" description="Helical" evidence="1">
    <location>
        <begin position="130"/>
        <end position="154"/>
    </location>
</feature>
<feature type="transmembrane region" description="Helical" evidence="1">
    <location>
        <begin position="222"/>
        <end position="240"/>
    </location>
</feature>
<feature type="transmembrane region" description="Helical" evidence="1">
    <location>
        <begin position="24"/>
        <end position="49"/>
    </location>
</feature>
<keyword evidence="1" id="KW-0812">Transmembrane</keyword>
<dbReference type="Proteomes" id="UP000501107">
    <property type="component" value="Chromosome"/>
</dbReference>
<evidence type="ECO:0000313" key="2">
    <source>
        <dbReference type="EMBL" id="AJG74349.1"/>
    </source>
</evidence>
<proteinExistence type="predicted"/>
<reference evidence="3 5" key="2">
    <citation type="submission" date="2020-05" db="EMBL/GenBank/DDBJ databases">
        <title>FDA dAtabase for Regulatory Grade micrObial Sequences (FDA-ARGOS): Supporting development and validation of Infectious Disease Dx tests.</title>
        <authorList>
            <person name="Nelson B."/>
            <person name="Plummer A."/>
            <person name="Tallon L."/>
            <person name="Sadzewicz L."/>
            <person name="Zhao X."/>
            <person name="Vavikolanu K."/>
            <person name="Mehta A."/>
            <person name="Aluvathingal J."/>
            <person name="Nadendla S."/>
            <person name="Myers T."/>
            <person name="Yan Y."/>
            <person name="Sichtig H."/>
        </authorList>
    </citation>
    <scope>NUCLEOTIDE SEQUENCE [LARGE SCALE GENOMIC DNA]</scope>
    <source>
        <strain evidence="3 5">FDAARGOS_795</strain>
    </source>
</reference>
<keyword evidence="1" id="KW-0472">Membrane</keyword>
<protein>
    <submittedName>
        <fullName evidence="2">Membrane protein</fullName>
    </submittedName>
</protein>
<organism evidence="3 5">
    <name type="scientific">Bacillus thuringiensis</name>
    <dbReference type="NCBI Taxonomy" id="1428"/>
    <lineage>
        <taxon>Bacteria</taxon>
        <taxon>Bacillati</taxon>
        <taxon>Bacillota</taxon>
        <taxon>Bacilli</taxon>
        <taxon>Bacillales</taxon>
        <taxon>Bacillaceae</taxon>
        <taxon>Bacillus</taxon>
        <taxon>Bacillus cereus group</taxon>
    </lineage>
</organism>
<feature type="transmembrane region" description="Helical" evidence="1">
    <location>
        <begin position="193"/>
        <end position="215"/>
    </location>
</feature>
<dbReference type="KEGG" id="btw:BF38_2242"/>
<feature type="transmembrane region" description="Helical" evidence="1">
    <location>
        <begin position="166"/>
        <end position="187"/>
    </location>
</feature>
<reference evidence="2 4" key="1">
    <citation type="journal article" date="2015" name="Genome Announc.">
        <title>Complete genome sequences for 35 biothreat assay-relevant bacillus species.</title>
        <authorList>
            <person name="Johnson S.L."/>
            <person name="Daligault H.E."/>
            <person name="Davenport K.W."/>
            <person name="Jaissle J."/>
            <person name="Frey K.G."/>
            <person name="Ladner J.T."/>
            <person name="Broomall S.M."/>
            <person name="Bishop-Lilly K.A."/>
            <person name="Bruce D.C."/>
            <person name="Gibbons H.S."/>
            <person name="Coyne S.R."/>
            <person name="Lo C.C."/>
            <person name="Meincke L."/>
            <person name="Munk A.C."/>
            <person name="Koroleva G.I."/>
            <person name="Rosenzweig C.N."/>
            <person name="Palacios G.F."/>
            <person name="Redden C.L."/>
            <person name="Minogue T.D."/>
            <person name="Chain P.S."/>
        </authorList>
    </citation>
    <scope>NUCLEOTIDE SEQUENCE [LARGE SCALE GENOMIC DNA]</scope>
    <source>
        <strain evidence="2 4">HD1011</strain>
    </source>
</reference>
<name>A0A0B5N9E7_BACTU</name>
<evidence type="ECO:0000313" key="4">
    <source>
        <dbReference type="Proteomes" id="UP000031876"/>
    </source>
</evidence>
<evidence type="ECO:0000256" key="1">
    <source>
        <dbReference type="SAM" id="Phobius"/>
    </source>
</evidence>
<feature type="transmembrane region" description="Helical" evidence="1">
    <location>
        <begin position="330"/>
        <end position="348"/>
    </location>
</feature>
<dbReference type="Proteomes" id="UP000031876">
    <property type="component" value="Chromosome"/>
</dbReference>
<accession>A0A0B5N9E7</accession>
<sequence>MSFINSFFEKKFEHAQSLFFDMRFLFFGFTLISSLGFLIIYSFLYGYYFSGNEIFQISNFSIVSNVMPFNLQTLTITSIFFICIYYIFSIFISLIIKKKGMKLNNFIIFVFTALILNVSITMFFANEVTFTSMVSFCLIWGFVGLIICYIYVAIKTMEHSFVTIKGFAFHIVVFAFSLFVLNSMGILGELETLKIISVFSVPSLLIITTIFHFFHGKEWFKLISYLPITLIISVLILLILEKYNLIFISNIITLSILALLLHFIILKLMKWLPKITKWLPKMSGIKRKFSINTKIDLGMKEGKEKKGFVYNVISQCYSMLSNKANNTPKLAIGLILLLAFVLLPRLSLSCGQLIRMINQSYEKPIKITYVKQSGKESNLFGNYYIENNSTLYVSNKCWELEIIKPVNYHIKSVNKEDQENKENKKMCKNQNWFDIFVK</sequence>
<dbReference type="EMBL" id="CP053980">
    <property type="protein sequence ID" value="QKH25902.1"/>
    <property type="molecule type" value="Genomic_DNA"/>
</dbReference>
<gene>
    <name evidence="2" type="ORF">BF38_2242</name>
    <name evidence="3" type="ORF">FOC89_18880</name>
</gene>
<keyword evidence="1" id="KW-1133">Transmembrane helix</keyword>
<dbReference type="AlphaFoldDB" id="A0A0B5N9E7"/>
<evidence type="ECO:0000313" key="3">
    <source>
        <dbReference type="EMBL" id="QKH25902.1"/>
    </source>
</evidence>
<feature type="transmembrane region" description="Helical" evidence="1">
    <location>
        <begin position="103"/>
        <end position="124"/>
    </location>
</feature>